<dbReference type="InterPro" id="IPR018022">
    <property type="entry name" value="IPT"/>
</dbReference>
<keyword evidence="8 10" id="KW-0460">Magnesium</keyword>
<feature type="region of interest" description="Interaction with substrate tRNA" evidence="10">
    <location>
        <begin position="38"/>
        <end position="41"/>
    </location>
</feature>
<dbReference type="EC" id="2.5.1.75" evidence="10"/>
<gene>
    <name evidence="10" type="primary">miaA</name>
    <name evidence="14" type="ORF">T233_01097</name>
</gene>
<dbReference type="GO" id="GO:0006400">
    <property type="term" value="P:tRNA modification"/>
    <property type="evidence" value="ECO:0007669"/>
    <property type="project" value="TreeGrafter"/>
</dbReference>
<evidence type="ECO:0000256" key="8">
    <source>
        <dbReference type="ARBA" id="ARBA00022842"/>
    </source>
</evidence>
<accession>V6Q3L3</accession>
<dbReference type="AlphaFoldDB" id="V6Q3L3"/>
<evidence type="ECO:0000256" key="10">
    <source>
        <dbReference type="HAMAP-Rule" id="MF_00185"/>
    </source>
</evidence>
<feature type="binding site" evidence="10">
    <location>
        <begin position="13"/>
        <end position="20"/>
    </location>
    <ligand>
        <name>ATP</name>
        <dbReference type="ChEBI" id="CHEBI:30616"/>
    </ligand>
</feature>
<dbReference type="PATRIC" id="fig|1408226.3.peg.1067"/>
<dbReference type="STRING" id="1408226.T233_01097"/>
<dbReference type="Pfam" id="PF01715">
    <property type="entry name" value="IPPT"/>
    <property type="match status" value="1"/>
</dbReference>
<protein>
    <recommendedName>
        <fullName evidence="10">tRNA dimethylallyltransferase</fullName>
        <ecNumber evidence="10">2.5.1.75</ecNumber>
    </recommendedName>
    <alternativeName>
        <fullName evidence="10">Dimethylallyl diphosphate:tRNA dimethylallyltransferase</fullName>
        <shortName evidence="10">DMAPP:tRNA dimethylallyltransferase</shortName>
        <shortName evidence="10">DMATase</shortName>
    </alternativeName>
    <alternativeName>
        <fullName evidence="10">Isopentenyl-diphosphate:tRNA isopentenyltransferase</fullName>
        <shortName evidence="10">IPP transferase</shortName>
        <shortName evidence="10">IPPT</shortName>
        <shortName evidence="10">IPTase</shortName>
    </alternativeName>
</protein>
<keyword evidence="15" id="KW-1185">Reference proteome</keyword>
<keyword evidence="5 10" id="KW-0819">tRNA processing</keyword>
<evidence type="ECO:0000256" key="13">
    <source>
        <dbReference type="RuleBase" id="RU003785"/>
    </source>
</evidence>
<dbReference type="GO" id="GO:0005524">
    <property type="term" value="F:ATP binding"/>
    <property type="evidence" value="ECO:0007669"/>
    <property type="project" value="UniProtKB-UniRule"/>
</dbReference>
<feature type="binding site" evidence="10">
    <location>
        <begin position="15"/>
        <end position="20"/>
    </location>
    <ligand>
        <name>substrate</name>
    </ligand>
</feature>
<comment type="subunit">
    <text evidence="10">Monomer.</text>
</comment>
<feature type="site" description="Interaction with substrate tRNA" evidence="10">
    <location>
        <position position="104"/>
    </location>
</feature>
<comment type="similarity">
    <text evidence="3 10 13">Belongs to the IPP transferase family.</text>
</comment>
<dbReference type="eggNOG" id="COG0324">
    <property type="taxonomic scope" value="Bacteria"/>
</dbReference>
<dbReference type="GO" id="GO:0052381">
    <property type="term" value="F:tRNA dimethylallyltransferase activity"/>
    <property type="evidence" value="ECO:0007669"/>
    <property type="project" value="UniProtKB-UniRule"/>
</dbReference>
<evidence type="ECO:0000256" key="1">
    <source>
        <dbReference type="ARBA" id="ARBA00001946"/>
    </source>
</evidence>
<evidence type="ECO:0000256" key="6">
    <source>
        <dbReference type="ARBA" id="ARBA00022741"/>
    </source>
</evidence>
<keyword evidence="7 10" id="KW-0067">ATP-binding</keyword>
<evidence type="ECO:0000256" key="7">
    <source>
        <dbReference type="ARBA" id="ARBA00022840"/>
    </source>
</evidence>
<evidence type="ECO:0000256" key="3">
    <source>
        <dbReference type="ARBA" id="ARBA00005842"/>
    </source>
</evidence>
<keyword evidence="6 10" id="KW-0547">Nucleotide-binding</keyword>
<sequence>MKKQKDKIIVIVGPTAVGKTALSVELAKKLNGEIISADSMQVYESLSIGTAKVTADEMEGIPHYLIDCVPISGSYSVHDFKEQARKRISDITSRGKLPIVVGGTGLYIQALLFDFQLGQKKTEQETQLQKKWETYLECYGKQRLWEALAQVDERAAQAIHPNNTRRVQRALVVKEHTGMSLLEQDTVDFTDLSEAIYDVQLIGLSTDRPLLYERINQRVDLMMSSGLLDEVRLLANHRDYQSAQGIGYKEFFPYLDGEISLEEAVSAVKQNSRRYAKRQLTWFRNRMTVDWWDIVKEPEQVSRLEQQLERWWKGGNQHE</sequence>
<comment type="function">
    <text evidence="2 10 12">Catalyzes the transfer of a dimethylallyl group onto the adenine at position 37 in tRNAs that read codons beginning with uridine, leading to the formation of N6-(dimethylallyl)adenosine (i(6)A).</text>
</comment>
<evidence type="ECO:0000313" key="14">
    <source>
        <dbReference type="EMBL" id="EST89704.1"/>
    </source>
</evidence>
<evidence type="ECO:0000256" key="5">
    <source>
        <dbReference type="ARBA" id="ARBA00022694"/>
    </source>
</evidence>
<comment type="caution">
    <text evidence="14">The sequence shown here is derived from an EMBL/GenBank/DDBJ whole genome shotgun (WGS) entry which is preliminary data.</text>
</comment>
<dbReference type="NCBIfam" id="TIGR00174">
    <property type="entry name" value="miaA"/>
    <property type="match status" value="1"/>
</dbReference>
<proteinExistence type="inferred from homology"/>
<comment type="cofactor">
    <cofactor evidence="1 10">
        <name>Mg(2+)</name>
        <dbReference type="ChEBI" id="CHEBI:18420"/>
    </cofactor>
</comment>
<evidence type="ECO:0000256" key="4">
    <source>
        <dbReference type="ARBA" id="ARBA00022679"/>
    </source>
</evidence>
<dbReference type="InterPro" id="IPR039657">
    <property type="entry name" value="Dimethylallyltransferase"/>
</dbReference>
<dbReference type="Gene3D" id="3.40.50.300">
    <property type="entry name" value="P-loop containing nucleotide triphosphate hydrolases"/>
    <property type="match status" value="1"/>
</dbReference>
<reference evidence="14 15" key="1">
    <citation type="journal article" date="2013" name="Genome Announc.">
        <title>High-Quality Draft Genome Sequence of Vagococcus lutrae Strain LBD1, Isolated from the Largemouth Bass Micropterus salmoides.</title>
        <authorList>
            <person name="Lebreton F."/>
            <person name="Valentino M.D."/>
            <person name="Duncan L.B."/>
            <person name="Zeng Q."/>
            <person name="Manson McGuire A."/>
            <person name="Earl A.M."/>
            <person name="Gilmore M.S."/>
        </authorList>
    </citation>
    <scope>NUCLEOTIDE SEQUENCE [LARGE SCALE GENOMIC DNA]</scope>
    <source>
        <strain evidence="14 15">LBD1</strain>
    </source>
</reference>
<keyword evidence="4 10" id="KW-0808">Transferase</keyword>
<evidence type="ECO:0000256" key="2">
    <source>
        <dbReference type="ARBA" id="ARBA00003213"/>
    </source>
</evidence>
<dbReference type="EMBL" id="AYSH01000016">
    <property type="protein sequence ID" value="EST89704.1"/>
    <property type="molecule type" value="Genomic_DNA"/>
</dbReference>
<comment type="catalytic activity">
    <reaction evidence="9 10 11">
        <text>adenosine(37) in tRNA + dimethylallyl diphosphate = N(6)-dimethylallyladenosine(37) in tRNA + diphosphate</text>
        <dbReference type="Rhea" id="RHEA:26482"/>
        <dbReference type="Rhea" id="RHEA-COMP:10162"/>
        <dbReference type="Rhea" id="RHEA-COMP:10375"/>
        <dbReference type="ChEBI" id="CHEBI:33019"/>
        <dbReference type="ChEBI" id="CHEBI:57623"/>
        <dbReference type="ChEBI" id="CHEBI:74411"/>
        <dbReference type="ChEBI" id="CHEBI:74415"/>
        <dbReference type="EC" id="2.5.1.75"/>
    </reaction>
</comment>
<evidence type="ECO:0000256" key="12">
    <source>
        <dbReference type="RuleBase" id="RU003784"/>
    </source>
</evidence>
<evidence type="ECO:0000256" key="11">
    <source>
        <dbReference type="RuleBase" id="RU003783"/>
    </source>
</evidence>
<dbReference type="InterPro" id="IPR027417">
    <property type="entry name" value="P-loop_NTPase"/>
</dbReference>
<dbReference type="RefSeq" id="WP_023606424.1">
    <property type="nucleotide sequence ID" value="NZ_AYSH01000016.1"/>
</dbReference>
<dbReference type="PANTHER" id="PTHR11088">
    <property type="entry name" value="TRNA DIMETHYLALLYLTRANSFERASE"/>
    <property type="match status" value="1"/>
</dbReference>
<dbReference type="HAMAP" id="MF_00185">
    <property type="entry name" value="IPP_trans"/>
    <property type="match status" value="1"/>
</dbReference>
<dbReference type="PANTHER" id="PTHR11088:SF60">
    <property type="entry name" value="TRNA DIMETHYLALLYLTRANSFERASE"/>
    <property type="match status" value="1"/>
</dbReference>
<evidence type="ECO:0000313" key="15">
    <source>
        <dbReference type="Proteomes" id="UP000018126"/>
    </source>
</evidence>
<organism evidence="14 15">
    <name type="scientific">Vagococcus lutrae LBD1</name>
    <dbReference type="NCBI Taxonomy" id="1408226"/>
    <lineage>
        <taxon>Bacteria</taxon>
        <taxon>Bacillati</taxon>
        <taxon>Bacillota</taxon>
        <taxon>Bacilli</taxon>
        <taxon>Lactobacillales</taxon>
        <taxon>Enterococcaceae</taxon>
        <taxon>Vagococcus</taxon>
    </lineage>
</organism>
<evidence type="ECO:0000256" key="9">
    <source>
        <dbReference type="ARBA" id="ARBA00049563"/>
    </source>
</evidence>
<comment type="caution">
    <text evidence="10">Lacks conserved residue(s) required for the propagation of feature annotation.</text>
</comment>
<dbReference type="Gene3D" id="1.10.20.140">
    <property type="match status" value="1"/>
</dbReference>
<dbReference type="Proteomes" id="UP000018126">
    <property type="component" value="Unassembled WGS sequence"/>
</dbReference>
<name>V6Q3L3_9ENTE</name>
<dbReference type="SUPFAM" id="SSF52540">
    <property type="entry name" value="P-loop containing nucleoside triphosphate hydrolases"/>
    <property type="match status" value="2"/>
</dbReference>